<evidence type="ECO:0000256" key="13">
    <source>
        <dbReference type="SAM" id="Phobius"/>
    </source>
</evidence>
<dbReference type="AlphaFoldDB" id="I4B2V6"/>
<proteinExistence type="predicted"/>
<dbReference type="SMART" id="SM00091">
    <property type="entry name" value="PAS"/>
    <property type="match status" value="1"/>
</dbReference>
<comment type="subcellular location">
    <subcellularLocation>
        <location evidence="2">Cell membrane</location>
    </subcellularLocation>
</comment>
<feature type="transmembrane region" description="Helical" evidence="13">
    <location>
        <begin position="21"/>
        <end position="37"/>
    </location>
</feature>
<dbReference type="STRING" id="869212.Turpa_0964"/>
<keyword evidence="17" id="KW-1185">Reference proteome</keyword>
<feature type="transmembrane region" description="Helical" evidence="13">
    <location>
        <begin position="191"/>
        <end position="212"/>
    </location>
</feature>
<feature type="domain" description="Histidine kinase" evidence="14">
    <location>
        <begin position="470"/>
        <end position="683"/>
    </location>
</feature>
<feature type="transmembrane region" description="Helical" evidence="13">
    <location>
        <begin position="232"/>
        <end position="251"/>
    </location>
</feature>
<evidence type="ECO:0000259" key="14">
    <source>
        <dbReference type="PROSITE" id="PS50109"/>
    </source>
</evidence>
<keyword evidence="13" id="KW-1133">Transmembrane helix</keyword>
<dbReference type="NCBIfam" id="TIGR00229">
    <property type="entry name" value="sensory_box"/>
    <property type="match status" value="1"/>
</dbReference>
<dbReference type="Gene3D" id="3.30.565.10">
    <property type="entry name" value="Histidine kinase-like ATPase, C-terminal domain"/>
    <property type="match status" value="1"/>
</dbReference>
<evidence type="ECO:0000313" key="16">
    <source>
        <dbReference type="EMBL" id="AFM11613.1"/>
    </source>
</evidence>
<gene>
    <name evidence="16" type="ordered locus">Turpa_0964</name>
</gene>
<reference evidence="16 17" key="1">
    <citation type="submission" date="2012-06" db="EMBL/GenBank/DDBJ databases">
        <title>The complete chromosome of genome of Turneriella parva DSM 21527.</title>
        <authorList>
            <consortium name="US DOE Joint Genome Institute (JGI-PGF)"/>
            <person name="Lucas S."/>
            <person name="Han J."/>
            <person name="Lapidus A."/>
            <person name="Bruce D."/>
            <person name="Goodwin L."/>
            <person name="Pitluck S."/>
            <person name="Peters L."/>
            <person name="Kyrpides N."/>
            <person name="Mavromatis K."/>
            <person name="Ivanova N."/>
            <person name="Mikhailova N."/>
            <person name="Chertkov O."/>
            <person name="Detter J.C."/>
            <person name="Tapia R."/>
            <person name="Han C."/>
            <person name="Land M."/>
            <person name="Hauser L."/>
            <person name="Markowitz V."/>
            <person name="Cheng J.-F."/>
            <person name="Hugenholtz P."/>
            <person name="Woyke T."/>
            <person name="Wu D."/>
            <person name="Gronow S."/>
            <person name="Wellnitz S."/>
            <person name="Brambilla E."/>
            <person name="Klenk H.-P."/>
            <person name="Eisen J.A."/>
        </authorList>
    </citation>
    <scope>NUCLEOTIDE SEQUENCE [LARGE SCALE GENOMIC DNA]</scope>
    <source>
        <strain evidence="17">ATCC BAA-1111 / DSM 21527 / NCTC 11395 / H</strain>
    </source>
</reference>
<keyword evidence="10" id="KW-0902">Two-component regulatory system</keyword>
<evidence type="ECO:0000256" key="10">
    <source>
        <dbReference type="ARBA" id="ARBA00023012"/>
    </source>
</evidence>
<dbReference type="GO" id="GO:0000155">
    <property type="term" value="F:phosphorelay sensor kinase activity"/>
    <property type="evidence" value="ECO:0007669"/>
    <property type="project" value="InterPro"/>
</dbReference>
<evidence type="ECO:0000256" key="3">
    <source>
        <dbReference type="ARBA" id="ARBA00012438"/>
    </source>
</evidence>
<dbReference type="CDD" id="cd00130">
    <property type="entry name" value="PAS"/>
    <property type="match status" value="1"/>
</dbReference>
<comment type="catalytic activity">
    <reaction evidence="1">
        <text>ATP + protein L-histidine = ADP + protein N-phospho-L-histidine.</text>
        <dbReference type="EC" id="2.7.13.3"/>
    </reaction>
</comment>
<evidence type="ECO:0000259" key="15">
    <source>
        <dbReference type="PROSITE" id="PS50112"/>
    </source>
</evidence>
<feature type="transmembrane region" description="Helical" evidence="13">
    <location>
        <begin position="81"/>
        <end position="99"/>
    </location>
</feature>
<dbReference type="FunFam" id="3.30.565.10:FF:000023">
    <property type="entry name" value="PAS domain-containing sensor histidine kinase"/>
    <property type="match status" value="1"/>
</dbReference>
<evidence type="ECO:0000256" key="12">
    <source>
        <dbReference type="SAM" id="Coils"/>
    </source>
</evidence>
<dbReference type="PROSITE" id="PS50109">
    <property type="entry name" value="HIS_KIN"/>
    <property type="match status" value="1"/>
</dbReference>
<dbReference type="HOGENOM" id="CLU_027558_0_0_12"/>
<dbReference type="GO" id="GO:0000156">
    <property type="term" value="F:phosphorelay response regulator activity"/>
    <property type="evidence" value="ECO:0007669"/>
    <property type="project" value="TreeGrafter"/>
</dbReference>
<dbReference type="SUPFAM" id="SSF55785">
    <property type="entry name" value="PYP-like sensor domain (PAS domain)"/>
    <property type="match status" value="1"/>
</dbReference>
<evidence type="ECO:0000256" key="8">
    <source>
        <dbReference type="ARBA" id="ARBA00022777"/>
    </source>
</evidence>
<evidence type="ECO:0000256" key="11">
    <source>
        <dbReference type="ARBA" id="ARBA00023136"/>
    </source>
</evidence>
<dbReference type="InterPro" id="IPR036097">
    <property type="entry name" value="HisK_dim/P_sf"/>
</dbReference>
<evidence type="ECO:0000256" key="5">
    <source>
        <dbReference type="ARBA" id="ARBA00022553"/>
    </source>
</evidence>
<dbReference type="Gene3D" id="1.10.287.130">
    <property type="match status" value="1"/>
</dbReference>
<evidence type="ECO:0000256" key="7">
    <source>
        <dbReference type="ARBA" id="ARBA00022741"/>
    </source>
</evidence>
<dbReference type="Gene3D" id="3.30.450.20">
    <property type="entry name" value="PAS domain"/>
    <property type="match status" value="1"/>
</dbReference>
<evidence type="ECO:0000256" key="6">
    <source>
        <dbReference type="ARBA" id="ARBA00022679"/>
    </source>
</evidence>
<feature type="coiled-coil region" evidence="12">
    <location>
        <begin position="432"/>
        <end position="463"/>
    </location>
</feature>
<dbReference type="KEGG" id="tpx:Turpa_0964"/>
<keyword evidence="6" id="KW-0808">Transferase</keyword>
<evidence type="ECO:0000256" key="4">
    <source>
        <dbReference type="ARBA" id="ARBA00022475"/>
    </source>
</evidence>
<dbReference type="InterPro" id="IPR050351">
    <property type="entry name" value="BphY/WalK/GraS-like"/>
</dbReference>
<feature type="transmembrane region" description="Helical" evidence="13">
    <location>
        <begin position="130"/>
        <end position="148"/>
    </location>
</feature>
<feature type="transmembrane region" description="Helical" evidence="13">
    <location>
        <begin position="155"/>
        <end position="179"/>
    </location>
</feature>
<dbReference type="GO" id="GO:0007234">
    <property type="term" value="P:osmosensory signaling via phosphorelay pathway"/>
    <property type="evidence" value="ECO:0007669"/>
    <property type="project" value="TreeGrafter"/>
</dbReference>
<dbReference type="Proteomes" id="UP000006048">
    <property type="component" value="Chromosome"/>
</dbReference>
<keyword evidence="4" id="KW-1003">Cell membrane</keyword>
<dbReference type="InterPro" id="IPR003594">
    <property type="entry name" value="HATPase_dom"/>
</dbReference>
<sequence>MTDHRNRRLEAQLVEAGKWHSILVIALAIAVLISWQLDWRIVKQPIAKFVSMNPLTAVFFILSGFIYLLQLRAPEKRFVQPLVLFLTFVIVVPSALRLAEIFWGLEFKVDQILFASKLADEVVNNIPNRVAPNTATCFVLLAPAMALLNKKSRAAAYAAQVGGTAVLAISVLSLLGYLYQVPEFYGPLVKYTPMAIHTALCFFVMALSVLYATPERGFVGVFTKRLAGSKSALLLIPAIFVVPVVFGYLRLRGRWGEEYPVEFGVAVLILLIMVVLFSLAWLNARVLNKQHALLLASEAKLELFNKQLESKVQEKASAILRTESRLKHILDSMLEGIQIIDRNWVYLYVNEAVSKQAQKPVSELLGKRFLDLYPGVEKTDLFSTLMHTMQQREPRHLETPFEHADGRVGWYEMSIQPIPEGIFILTIDITERHKAREELVEANEQLEIKVAERTAQLKNINTELEAFSYSVSHDLKGPLHTLEGYAAMLEKMAGSSLTPQALEILISMRAQVKRMERLIQDLLDLAKLGTQAIRAEQVDMRALVGDVVAEASHRAFTTASVNVQELHHVTADKELLRQVFYNLISNALKYSSRSERPHVEIYSEQNERETTYHVRDNGVGYDMALADKLFSPFQRLHKTSDFEGSGIGLAIVQRIVHKHGGRVWATSSPGNGATFSISIPRALQVSAA</sequence>
<dbReference type="InterPro" id="IPR004358">
    <property type="entry name" value="Sig_transdc_His_kin-like_C"/>
</dbReference>
<dbReference type="PROSITE" id="PS50112">
    <property type="entry name" value="PAS"/>
    <property type="match status" value="1"/>
</dbReference>
<keyword evidence="13" id="KW-0812">Transmembrane</keyword>
<feature type="domain" description="PAS" evidence="15">
    <location>
        <begin position="322"/>
        <end position="392"/>
    </location>
</feature>
<accession>I4B2V6</accession>
<dbReference type="InterPro" id="IPR000014">
    <property type="entry name" value="PAS"/>
</dbReference>
<feature type="transmembrane region" description="Helical" evidence="13">
    <location>
        <begin position="49"/>
        <end position="69"/>
    </location>
</feature>
<keyword evidence="12" id="KW-0175">Coiled coil</keyword>
<dbReference type="PANTHER" id="PTHR42878">
    <property type="entry name" value="TWO-COMPONENT HISTIDINE KINASE"/>
    <property type="match status" value="1"/>
</dbReference>
<dbReference type="PANTHER" id="PTHR42878:SF15">
    <property type="entry name" value="BACTERIOPHYTOCHROME"/>
    <property type="match status" value="1"/>
</dbReference>
<protein>
    <recommendedName>
        <fullName evidence="3">histidine kinase</fullName>
        <ecNumber evidence="3">2.7.13.3</ecNumber>
    </recommendedName>
</protein>
<dbReference type="GO" id="GO:0005524">
    <property type="term" value="F:ATP binding"/>
    <property type="evidence" value="ECO:0007669"/>
    <property type="project" value="UniProtKB-KW"/>
</dbReference>
<dbReference type="SUPFAM" id="SSF47384">
    <property type="entry name" value="Homodimeric domain of signal transducing histidine kinase"/>
    <property type="match status" value="1"/>
</dbReference>
<dbReference type="SUPFAM" id="SSF55874">
    <property type="entry name" value="ATPase domain of HSP90 chaperone/DNA topoisomerase II/histidine kinase"/>
    <property type="match status" value="1"/>
</dbReference>
<keyword evidence="9" id="KW-0067">ATP-binding</keyword>
<dbReference type="Pfam" id="PF00512">
    <property type="entry name" value="HisKA"/>
    <property type="match status" value="1"/>
</dbReference>
<evidence type="ECO:0000256" key="2">
    <source>
        <dbReference type="ARBA" id="ARBA00004236"/>
    </source>
</evidence>
<dbReference type="Pfam" id="PF08448">
    <property type="entry name" value="PAS_4"/>
    <property type="match status" value="1"/>
</dbReference>
<dbReference type="OrthoDB" id="9813394at2"/>
<evidence type="ECO:0000256" key="9">
    <source>
        <dbReference type="ARBA" id="ARBA00022840"/>
    </source>
</evidence>
<keyword evidence="7" id="KW-0547">Nucleotide-binding</keyword>
<dbReference type="EC" id="2.7.13.3" evidence="3"/>
<keyword evidence="5" id="KW-0597">Phosphoprotein</keyword>
<dbReference type="CDD" id="cd00082">
    <property type="entry name" value="HisKA"/>
    <property type="match status" value="1"/>
</dbReference>
<dbReference type="EMBL" id="CP002959">
    <property type="protein sequence ID" value="AFM11613.1"/>
    <property type="molecule type" value="Genomic_DNA"/>
</dbReference>
<organism evidence="16 17">
    <name type="scientific">Turneriella parva (strain ATCC BAA-1111 / DSM 21527 / NCTC 11395 / H)</name>
    <name type="common">Leptospira parva</name>
    <dbReference type="NCBI Taxonomy" id="869212"/>
    <lineage>
        <taxon>Bacteria</taxon>
        <taxon>Pseudomonadati</taxon>
        <taxon>Spirochaetota</taxon>
        <taxon>Spirochaetia</taxon>
        <taxon>Leptospirales</taxon>
        <taxon>Leptospiraceae</taxon>
        <taxon>Turneriella</taxon>
    </lineage>
</organism>
<dbReference type="InterPro" id="IPR035965">
    <property type="entry name" value="PAS-like_dom_sf"/>
</dbReference>
<keyword evidence="8 16" id="KW-0418">Kinase</keyword>
<dbReference type="RefSeq" id="WP_014802131.1">
    <property type="nucleotide sequence ID" value="NC_018020.1"/>
</dbReference>
<keyword evidence="11 13" id="KW-0472">Membrane</keyword>
<feature type="transmembrane region" description="Helical" evidence="13">
    <location>
        <begin position="263"/>
        <end position="282"/>
    </location>
</feature>
<dbReference type="PRINTS" id="PR00344">
    <property type="entry name" value="BCTRLSENSOR"/>
</dbReference>
<evidence type="ECO:0000313" key="17">
    <source>
        <dbReference type="Proteomes" id="UP000006048"/>
    </source>
</evidence>
<name>I4B2V6_TURPD</name>
<dbReference type="InterPro" id="IPR036890">
    <property type="entry name" value="HATPase_C_sf"/>
</dbReference>
<dbReference type="GO" id="GO:0030295">
    <property type="term" value="F:protein kinase activator activity"/>
    <property type="evidence" value="ECO:0007669"/>
    <property type="project" value="TreeGrafter"/>
</dbReference>
<dbReference type="SMART" id="SM00387">
    <property type="entry name" value="HATPase_c"/>
    <property type="match status" value="1"/>
</dbReference>
<dbReference type="InterPro" id="IPR013656">
    <property type="entry name" value="PAS_4"/>
</dbReference>
<dbReference type="Pfam" id="PF02518">
    <property type="entry name" value="HATPase_c"/>
    <property type="match status" value="1"/>
</dbReference>
<dbReference type="InterPro" id="IPR005467">
    <property type="entry name" value="His_kinase_dom"/>
</dbReference>
<evidence type="ECO:0000256" key="1">
    <source>
        <dbReference type="ARBA" id="ARBA00000085"/>
    </source>
</evidence>
<dbReference type="SMART" id="SM00388">
    <property type="entry name" value="HisKA"/>
    <property type="match status" value="1"/>
</dbReference>
<dbReference type="GO" id="GO:0005886">
    <property type="term" value="C:plasma membrane"/>
    <property type="evidence" value="ECO:0007669"/>
    <property type="project" value="UniProtKB-SubCell"/>
</dbReference>
<dbReference type="InterPro" id="IPR003661">
    <property type="entry name" value="HisK_dim/P_dom"/>
</dbReference>